<keyword evidence="3" id="KW-1185">Reference proteome</keyword>
<dbReference type="Proteomes" id="UP000297245">
    <property type="component" value="Unassembled WGS sequence"/>
</dbReference>
<proteinExistence type="predicted"/>
<accession>A0A4S8L3J3</accession>
<protein>
    <submittedName>
        <fullName evidence="2">Uncharacterized protein</fullName>
    </submittedName>
</protein>
<evidence type="ECO:0000256" key="1">
    <source>
        <dbReference type="SAM" id="Phobius"/>
    </source>
</evidence>
<organism evidence="2 3">
    <name type="scientific">Dendrothele bispora (strain CBS 962.96)</name>
    <dbReference type="NCBI Taxonomy" id="1314807"/>
    <lineage>
        <taxon>Eukaryota</taxon>
        <taxon>Fungi</taxon>
        <taxon>Dikarya</taxon>
        <taxon>Basidiomycota</taxon>
        <taxon>Agaricomycotina</taxon>
        <taxon>Agaricomycetes</taxon>
        <taxon>Agaricomycetidae</taxon>
        <taxon>Agaricales</taxon>
        <taxon>Agaricales incertae sedis</taxon>
        <taxon>Dendrothele</taxon>
    </lineage>
</organism>
<keyword evidence="1" id="KW-1133">Transmembrane helix</keyword>
<sequence>MAFNRKLLVTWNQANTARFHLFKVKPKLRWSFAQCQNSFAHKGNPECLRCILFTKLLSAEYKNWAQRRIERKPLHLRIKRHKKVIQLWSSKKTYGVAKSDPSDHDFGQIIALMERLHLILSIVISIDRIKKQTSNFVRYQITKPIFYTTFLAIIIKSPIPPPTEPVESTISDVSSISGPNHTPVIAGSVIAGALAILAIVLLFWRYKKKAALRSILTSGKLNNGQAPKEAIYQIEPYDLKHISIRNPGSMSSQSIVGNNEVAPSASNLARNSVDSTIATTSTLTERQIRLRDETETLREQMKILQQAVLSSNVELQREIAIMGSHILRLESWWNSDWARGLSDDPPPGYES</sequence>
<dbReference type="AlphaFoldDB" id="A0A4S8L3J3"/>
<dbReference type="EMBL" id="ML179722">
    <property type="protein sequence ID" value="THU82568.1"/>
    <property type="molecule type" value="Genomic_DNA"/>
</dbReference>
<keyword evidence="1" id="KW-0812">Transmembrane</keyword>
<gene>
    <name evidence="2" type="ORF">K435DRAFT_808181</name>
</gene>
<evidence type="ECO:0000313" key="2">
    <source>
        <dbReference type="EMBL" id="THU82568.1"/>
    </source>
</evidence>
<evidence type="ECO:0000313" key="3">
    <source>
        <dbReference type="Proteomes" id="UP000297245"/>
    </source>
</evidence>
<feature type="transmembrane region" description="Helical" evidence="1">
    <location>
        <begin position="184"/>
        <end position="204"/>
    </location>
</feature>
<dbReference type="OrthoDB" id="3061387at2759"/>
<keyword evidence="1" id="KW-0472">Membrane</keyword>
<reference evidence="2 3" key="1">
    <citation type="journal article" date="2019" name="Nat. Ecol. Evol.">
        <title>Megaphylogeny resolves global patterns of mushroom evolution.</title>
        <authorList>
            <person name="Varga T."/>
            <person name="Krizsan K."/>
            <person name="Foldi C."/>
            <person name="Dima B."/>
            <person name="Sanchez-Garcia M."/>
            <person name="Sanchez-Ramirez S."/>
            <person name="Szollosi G.J."/>
            <person name="Szarkandi J.G."/>
            <person name="Papp V."/>
            <person name="Albert L."/>
            <person name="Andreopoulos W."/>
            <person name="Angelini C."/>
            <person name="Antonin V."/>
            <person name="Barry K.W."/>
            <person name="Bougher N.L."/>
            <person name="Buchanan P."/>
            <person name="Buyck B."/>
            <person name="Bense V."/>
            <person name="Catcheside P."/>
            <person name="Chovatia M."/>
            <person name="Cooper J."/>
            <person name="Damon W."/>
            <person name="Desjardin D."/>
            <person name="Finy P."/>
            <person name="Geml J."/>
            <person name="Haridas S."/>
            <person name="Hughes K."/>
            <person name="Justo A."/>
            <person name="Karasinski D."/>
            <person name="Kautmanova I."/>
            <person name="Kiss B."/>
            <person name="Kocsube S."/>
            <person name="Kotiranta H."/>
            <person name="LaButti K.M."/>
            <person name="Lechner B.E."/>
            <person name="Liimatainen K."/>
            <person name="Lipzen A."/>
            <person name="Lukacs Z."/>
            <person name="Mihaltcheva S."/>
            <person name="Morgado L.N."/>
            <person name="Niskanen T."/>
            <person name="Noordeloos M.E."/>
            <person name="Ohm R.A."/>
            <person name="Ortiz-Santana B."/>
            <person name="Ovrebo C."/>
            <person name="Racz N."/>
            <person name="Riley R."/>
            <person name="Savchenko A."/>
            <person name="Shiryaev A."/>
            <person name="Soop K."/>
            <person name="Spirin V."/>
            <person name="Szebenyi C."/>
            <person name="Tomsovsky M."/>
            <person name="Tulloss R.E."/>
            <person name="Uehling J."/>
            <person name="Grigoriev I.V."/>
            <person name="Vagvolgyi C."/>
            <person name="Papp T."/>
            <person name="Martin F.M."/>
            <person name="Miettinen O."/>
            <person name="Hibbett D.S."/>
            <person name="Nagy L.G."/>
        </authorList>
    </citation>
    <scope>NUCLEOTIDE SEQUENCE [LARGE SCALE GENOMIC DNA]</scope>
    <source>
        <strain evidence="2 3">CBS 962.96</strain>
    </source>
</reference>
<name>A0A4S8L3J3_DENBC</name>